<gene>
    <name evidence="1" type="ORF">T11_2460</name>
</gene>
<evidence type="ECO:0000313" key="1">
    <source>
        <dbReference type="EMBL" id="KRZ10186.1"/>
    </source>
</evidence>
<dbReference type="Proteomes" id="UP000055024">
    <property type="component" value="Unassembled WGS sequence"/>
</dbReference>
<sequence length="123" mass="14411">MNNETKRWKSVVKCTEWRVWIVENINKEKHFFSALFGCHSMRGCNFFEEEWILDSLMGQFDRNISLLQCANSKYAQEFCRMLFVCSLSSNVAHQSGAIGCLGWFLEFCIILPRNVYSLHDIGR</sequence>
<reference evidence="1 2" key="1">
    <citation type="submission" date="2015-01" db="EMBL/GenBank/DDBJ databases">
        <title>Evolution of Trichinella species and genotypes.</title>
        <authorList>
            <person name="Korhonen P.K."/>
            <person name="Edoardo P."/>
            <person name="Giuseppe L.R."/>
            <person name="Gasser R.B."/>
        </authorList>
    </citation>
    <scope>NUCLEOTIDE SEQUENCE [LARGE SCALE GENOMIC DNA]</scope>
    <source>
        <strain evidence="1">ISS1029</strain>
    </source>
</reference>
<proteinExistence type="predicted"/>
<keyword evidence="2" id="KW-1185">Reference proteome</keyword>
<organism evidence="1 2">
    <name type="scientific">Trichinella zimbabwensis</name>
    <dbReference type="NCBI Taxonomy" id="268475"/>
    <lineage>
        <taxon>Eukaryota</taxon>
        <taxon>Metazoa</taxon>
        <taxon>Ecdysozoa</taxon>
        <taxon>Nematoda</taxon>
        <taxon>Enoplea</taxon>
        <taxon>Dorylaimia</taxon>
        <taxon>Trichinellida</taxon>
        <taxon>Trichinellidae</taxon>
        <taxon>Trichinella</taxon>
    </lineage>
</organism>
<dbReference type="AlphaFoldDB" id="A0A0V1HHY0"/>
<protein>
    <submittedName>
        <fullName evidence="1">Uncharacterized protein</fullName>
    </submittedName>
</protein>
<name>A0A0V1HHY0_9BILA</name>
<evidence type="ECO:0000313" key="2">
    <source>
        <dbReference type="Proteomes" id="UP000055024"/>
    </source>
</evidence>
<dbReference type="EMBL" id="JYDP01000063">
    <property type="protein sequence ID" value="KRZ10186.1"/>
    <property type="molecule type" value="Genomic_DNA"/>
</dbReference>
<comment type="caution">
    <text evidence="1">The sequence shown here is derived from an EMBL/GenBank/DDBJ whole genome shotgun (WGS) entry which is preliminary data.</text>
</comment>
<accession>A0A0V1HHY0</accession>